<dbReference type="GeneID" id="56059848"/>
<reference evidence="1 2" key="1">
    <citation type="submission" date="2018-02" db="EMBL/GenBank/DDBJ databases">
        <title>Complete genome of Nitrosopumilus cobalaminigenes HCA1.</title>
        <authorList>
            <person name="Qin W."/>
            <person name="Zheng Y."/>
            <person name="Stahl D.A."/>
        </authorList>
    </citation>
    <scope>NUCLEOTIDE SEQUENCE [LARGE SCALE GENOMIC DNA]</scope>
    <source>
        <strain evidence="1 2">HCA1</strain>
    </source>
</reference>
<organism evidence="1 2">
    <name type="scientific">Nitrosopumilus cobalaminigenes</name>
    <dbReference type="NCBI Taxonomy" id="1470066"/>
    <lineage>
        <taxon>Archaea</taxon>
        <taxon>Nitrososphaerota</taxon>
        <taxon>Nitrososphaeria</taxon>
        <taxon>Nitrosopumilales</taxon>
        <taxon>Nitrosopumilaceae</taxon>
        <taxon>Nitrosopumilus</taxon>
    </lineage>
</organism>
<protein>
    <submittedName>
        <fullName evidence="1">Uncharacterized protein</fullName>
    </submittedName>
</protein>
<keyword evidence="2" id="KW-1185">Reference proteome</keyword>
<gene>
    <name evidence="1" type="ORF">C5F47_07285</name>
</gene>
<proteinExistence type="predicted"/>
<name>A0A7D5R797_9ARCH</name>
<accession>A0A7D5R797</accession>
<evidence type="ECO:0000313" key="2">
    <source>
        <dbReference type="Proteomes" id="UP000509771"/>
    </source>
</evidence>
<sequence>MSDNSKSNDINQKDNDISVCDVLKIDTSRIIKKLESQTPAIFQNYSNLYTQYLHMWDDLFGTCYISEKEFFDKLNIDPVILKQIKENSEVYTNNFLEFIDMNARFMEDYFKMRNSAIKSYDNFMHTVMESYAKTLSQFNKSNKK</sequence>
<dbReference type="EMBL" id="CP026993">
    <property type="protein sequence ID" value="QLH03362.1"/>
    <property type="molecule type" value="Genomic_DNA"/>
</dbReference>
<dbReference type="KEGG" id="ncl:C5F47_07285"/>
<evidence type="ECO:0000313" key="1">
    <source>
        <dbReference type="EMBL" id="QLH03362.1"/>
    </source>
</evidence>
<dbReference type="AlphaFoldDB" id="A0A7D5R797"/>
<dbReference type="Proteomes" id="UP000509771">
    <property type="component" value="Chromosome"/>
</dbReference>
<dbReference type="OrthoDB" id="9885at2157"/>
<dbReference type="RefSeq" id="WP_179360476.1">
    <property type="nucleotide sequence ID" value="NZ_CP026993.1"/>
</dbReference>